<dbReference type="EC" id="2.1.1.297" evidence="4"/>
<keyword evidence="3 4" id="KW-0949">S-adenosyl-L-methionine</keyword>
<dbReference type="Pfam" id="PF17827">
    <property type="entry name" value="PrmC_N"/>
    <property type="match status" value="1"/>
</dbReference>
<dbReference type="Pfam" id="PF13847">
    <property type="entry name" value="Methyltransf_31"/>
    <property type="match status" value="1"/>
</dbReference>
<dbReference type="PANTHER" id="PTHR18895">
    <property type="entry name" value="HEMK METHYLTRANSFERASE"/>
    <property type="match status" value="1"/>
</dbReference>
<dbReference type="GO" id="GO:0032259">
    <property type="term" value="P:methylation"/>
    <property type="evidence" value="ECO:0007669"/>
    <property type="project" value="UniProtKB-KW"/>
</dbReference>
<name>A0ABP3HWC1_9CAUL</name>
<feature type="binding site" evidence="4">
    <location>
        <position position="238"/>
    </location>
    <ligand>
        <name>S-adenosyl-L-methionine</name>
        <dbReference type="ChEBI" id="CHEBI:59789"/>
    </ligand>
</feature>
<gene>
    <name evidence="4 8" type="primary">prmC</name>
    <name evidence="8" type="ORF">GCM10009093_07080</name>
</gene>
<dbReference type="Proteomes" id="UP001500791">
    <property type="component" value="Unassembled WGS sequence"/>
</dbReference>
<dbReference type="InterPro" id="IPR029063">
    <property type="entry name" value="SAM-dependent_MTases_sf"/>
</dbReference>
<feature type="binding site" evidence="4">
    <location>
        <position position="194"/>
    </location>
    <ligand>
        <name>S-adenosyl-L-methionine</name>
        <dbReference type="ChEBI" id="CHEBI:59789"/>
    </ligand>
</feature>
<evidence type="ECO:0000259" key="6">
    <source>
        <dbReference type="Pfam" id="PF13847"/>
    </source>
</evidence>
<evidence type="ECO:0000256" key="5">
    <source>
        <dbReference type="SAM" id="MobiDB-lite"/>
    </source>
</evidence>
<comment type="catalytic activity">
    <reaction evidence="4">
        <text>L-glutaminyl-[peptide chain release factor] + S-adenosyl-L-methionine = N(5)-methyl-L-glutaminyl-[peptide chain release factor] + S-adenosyl-L-homocysteine + H(+)</text>
        <dbReference type="Rhea" id="RHEA:42896"/>
        <dbReference type="Rhea" id="RHEA-COMP:10271"/>
        <dbReference type="Rhea" id="RHEA-COMP:10272"/>
        <dbReference type="ChEBI" id="CHEBI:15378"/>
        <dbReference type="ChEBI" id="CHEBI:30011"/>
        <dbReference type="ChEBI" id="CHEBI:57856"/>
        <dbReference type="ChEBI" id="CHEBI:59789"/>
        <dbReference type="ChEBI" id="CHEBI:61891"/>
        <dbReference type="EC" id="2.1.1.297"/>
    </reaction>
</comment>
<feature type="domain" description="Methyltransferase" evidence="6">
    <location>
        <begin position="166"/>
        <end position="296"/>
    </location>
</feature>
<sequence>MRDAPDRFAVDLFLPMAVQNDPACDLFRLEFFDMSPQSIRMNATTTPPASGATLLTLWKDAQTRFKAAGLDSPSIDARILLEAATGAGRVDILTDPYRVVTSEQNSTMEEMVVRRLAREPVSKILGKKGFWKIMLNVTPDVLSPRADTEVIVDIATLAFTEDQAFEMADLGTGSGAILLATLAERARAHGVGVDISNAALEVARENAATLDLSNRCTFAHGDWAKGLADHCYDLVVSNPPYIPSGDIAGLDPEVREHDPHLALDGGADGLEPYRVLAPEIKRLLRPEGIFAVEIGWDQGPQVKALFEAEGFADVKVVKDLGQRDRVVTNGPDPHTTPRPKA</sequence>
<proteinExistence type="inferred from homology"/>
<evidence type="ECO:0000256" key="4">
    <source>
        <dbReference type="HAMAP-Rule" id="MF_02126"/>
    </source>
</evidence>
<dbReference type="PROSITE" id="PS00092">
    <property type="entry name" value="N6_MTASE"/>
    <property type="match status" value="1"/>
</dbReference>
<feature type="region of interest" description="Disordered" evidence="5">
    <location>
        <begin position="322"/>
        <end position="341"/>
    </location>
</feature>
<dbReference type="HAMAP" id="MF_02126">
    <property type="entry name" value="RF_methyltr_PrmC"/>
    <property type="match status" value="1"/>
</dbReference>
<evidence type="ECO:0000256" key="1">
    <source>
        <dbReference type="ARBA" id="ARBA00022603"/>
    </source>
</evidence>
<reference evidence="9" key="1">
    <citation type="journal article" date="2019" name="Int. J. Syst. Evol. Microbiol.">
        <title>The Global Catalogue of Microorganisms (GCM) 10K type strain sequencing project: providing services to taxonomists for standard genome sequencing and annotation.</title>
        <authorList>
            <consortium name="The Broad Institute Genomics Platform"/>
            <consortium name="The Broad Institute Genome Sequencing Center for Infectious Disease"/>
            <person name="Wu L."/>
            <person name="Ma J."/>
        </authorList>
    </citation>
    <scope>NUCLEOTIDE SEQUENCE [LARGE SCALE GENOMIC DNA]</scope>
    <source>
        <strain evidence="9">JCM 13476</strain>
    </source>
</reference>
<evidence type="ECO:0000256" key="3">
    <source>
        <dbReference type="ARBA" id="ARBA00022691"/>
    </source>
</evidence>
<keyword evidence="9" id="KW-1185">Reference proteome</keyword>
<feature type="binding site" evidence="4">
    <location>
        <begin position="171"/>
        <end position="175"/>
    </location>
    <ligand>
        <name>S-adenosyl-L-methionine</name>
        <dbReference type="ChEBI" id="CHEBI:59789"/>
    </ligand>
</feature>
<comment type="function">
    <text evidence="4">Methylates the class 1 translation termination release factors RF1/PrfA and RF2/PrfB on the glutamine residue of the universally conserved GGQ motif.</text>
</comment>
<evidence type="ECO:0000256" key="2">
    <source>
        <dbReference type="ARBA" id="ARBA00022679"/>
    </source>
</evidence>
<dbReference type="InterPro" id="IPR002052">
    <property type="entry name" value="DNA_methylase_N6_adenine_CS"/>
</dbReference>
<dbReference type="NCBIfam" id="TIGR03534">
    <property type="entry name" value="RF_mod_PrmC"/>
    <property type="match status" value="1"/>
</dbReference>
<dbReference type="GO" id="GO:0008168">
    <property type="term" value="F:methyltransferase activity"/>
    <property type="evidence" value="ECO:0007669"/>
    <property type="project" value="UniProtKB-KW"/>
</dbReference>
<dbReference type="PANTHER" id="PTHR18895:SF74">
    <property type="entry name" value="MTRF1L RELEASE FACTOR GLUTAMINE METHYLTRANSFERASE"/>
    <property type="match status" value="1"/>
</dbReference>
<comment type="caution">
    <text evidence="8">The sequence shown here is derived from an EMBL/GenBank/DDBJ whole genome shotgun (WGS) entry which is preliminary data.</text>
</comment>
<dbReference type="Gene3D" id="3.40.50.150">
    <property type="entry name" value="Vaccinia Virus protein VP39"/>
    <property type="match status" value="1"/>
</dbReference>
<keyword evidence="1 4" id="KW-0489">Methyltransferase</keyword>
<dbReference type="InterPro" id="IPR004556">
    <property type="entry name" value="HemK-like"/>
</dbReference>
<dbReference type="CDD" id="cd02440">
    <property type="entry name" value="AdoMet_MTases"/>
    <property type="match status" value="1"/>
</dbReference>
<dbReference type="InterPro" id="IPR040758">
    <property type="entry name" value="PrmC_N"/>
</dbReference>
<keyword evidence="2 4" id="KW-0808">Transferase</keyword>
<evidence type="ECO:0000313" key="8">
    <source>
        <dbReference type="EMBL" id="GAA0382698.1"/>
    </source>
</evidence>
<feature type="binding site" evidence="4">
    <location>
        <begin position="238"/>
        <end position="241"/>
    </location>
    <ligand>
        <name>substrate</name>
    </ligand>
</feature>
<dbReference type="InterPro" id="IPR025714">
    <property type="entry name" value="Methyltranfer_dom"/>
</dbReference>
<evidence type="ECO:0000259" key="7">
    <source>
        <dbReference type="Pfam" id="PF17827"/>
    </source>
</evidence>
<protein>
    <recommendedName>
        <fullName evidence="4">Release factor glutamine methyltransferase</fullName>
        <shortName evidence="4">RF MTase</shortName>
        <ecNumber evidence="4">2.1.1.297</ecNumber>
    </recommendedName>
    <alternativeName>
        <fullName evidence="4">N5-glutamine methyltransferase PrmC</fullName>
    </alternativeName>
    <alternativeName>
        <fullName evidence="4">Protein-(glutamine-N5) MTase PrmC</fullName>
    </alternativeName>
    <alternativeName>
        <fullName evidence="4">Protein-glutamine N-methyltransferase PrmC</fullName>
    </alternativeName>
</protein>
<comment type="similarity">
    <text evidence="4">Belongs to the protein N5-glutamine methyltransferase family. PrmC subfamily.</text>
</comment>
<organism evidence="8 9">
    <name type="scientific">Brevundimonas terrae</name>
    <dbReference type="NCBI Taxonomy" id="363631"/>
    <lineage>
        <taxon>Bacteria</taxon>
        <taxon>Pseudomonadati</taxon>
        <taxon>Pseudomonadota</taxon>
        <taxon>Alphaproteobacteria</taxon>
        <taxon>Caulobacterales</taxon>
        <taxon>Caulobacteraceae</taxon>
        <taxon>Brevundimonas</taxon>
    </lineage>
</organism>
<dbReference type="InterPro" id="IPR019874">
    <property type="entry name" value="RF_methyltr_PrmC"/>
</dbReference>
<feature type="binding site" evidence="4">
    <location>
        <position position="223"/>
    </location>
    <ligand>
        <name>S-adenosyl-L-methionine</name>
        <dbReference type="ChEBI" id="CHEBI:59789"/>
    </ligand>
</feature>
<dbReference type="NCBIfam" id="TIGR00536">
    <property type="entry name" value="hemK_fam"/>
    <property type="match status" value="1"/>
</dbReference>
<dbReference type="SUPFAM" id="SSF53335">
    <property type="entry name" value="S-adenosyl-L-methionine-dependent methyltransferases"/>
    <property type="match status" value="1"/>
</dbReference>
<evidence type="ECO:0000313" key="9">
    <source>
        <dbReference type="Proteomes" id="UP001500791"/>
    </source>
</evidence>
<dbReference type="EMBL" id="BAAAEJ010000003">
    <property type="protein sequence ID" value="GAA0382698.1"/>
    <property type="molecule type" value="Genomic_DNA"/>
</dbReference>
<dbReference type="Gene3D" id="1.10.8.10">
    <property type="entry name" value="DNA helicase RuvA subunit, C-terminal domain"/>
    <property type="match status" value="1"/>
</dbReference>
<accession>A0ABP3HWC1</accession>
<feature type="domain" description="Release factor glutamine methyltransferase N-terminal" evidence="7">
    <location>
        <begin position="57"/>
        <end position="126"/>
    </location>
</feature>
<dbReference type="InterPro" id="IPR050320">
    <property type="entry name" value="N5-glutamine_MTase"/>
</dbReference>